<accession>A0ABP7UV37</accession>
<reference evidence="2" key="1">
    <citation type="journal article" date="2019" name="Int. J. Syst. Evol. Microbiol.">
        <title>The Global Catalogue of Microorganisms (GCM) 10K type strain sequencing project: providing services to taxonomists for standard genome sequencing and annotation.</title>
        <authorList>
            <consortium name="The Broad Institute Genomics Platform"/>
            <consortium name="The Broad Institute Genome Sequencing Center for Infectious Disease"/>
            <person name="Wu L."/>
            <person name="Ma J."/>
        </authorList>
    </citation>
    <scope>NUCLEOTIDE SEQUENCE [LARGE SCALE GENOMIC DNA]</scope>
    <source>
        <strain evidence="2">JCM 17068</strain>
    </source>
</reference>
<evidence type="ECO:0000313" key="1">
    <source>
        <dbReference type="EMBL" id="GAA4053581.1"/>
    </source>
</evidence>
<protein>
    <recommendedName>
        <fullName evidence="3">Transposase</fullName>
    </recommendedName>
</protein>
<dbReference type="Proteomes" id="UP001500426">
    <property type="component" value="Unassembled WGS sequence"/>
</dbReference>
<proteinExistence type="predicted"/>
<comment type="caution">
    <text evidence="1">The sequence shown here is derived from an EMBL/GenBank/DDBJ whole genome shotgun (WGS) entry which is preliminary data.</text>
</comment>
<evidence type="ECO:0000313" key="2">
    <source>
        <dbReference type="Proteomes" id="UP001500426"/>
    </source>
</evidence>
<gene>
    <name evidence="1" type="ORF">GCM10022388_20080</name>
</gene>
<sequence>MVLDIYNARRRQLDQVEPNEAHHLIAQLETKYKVTVIRQNIKSGIYKLKTALKACILW</sequence>
<name>A0ABP7UV37_9FLAO</name>
<dbReference type="EMBL" id="BAABCS010000018">
    <property type="protein sequence ID" value="GAA4053581.1"/>
    <property type="molecule type" value="Genomic_DNA"/>
</dbReference>
<dbReference type="InterPro" id="IPR029035">
    <property type="entry name" value="DHS-like_NAD/FAD-binding_dom"/>
</dbReference>
<evidence type="ECO:0008006" key="3">
    <source>
        <dbReference type="Google" id="ProtNLM"/>
    </source>
</evidence>
<keyword evidence="2" id="KW-1185">Reference proteome</keyword>
<dbReference type="SUPFAM" id="SSF52467">
    <property type="entry name" value="DHS-like NAD/FAD-binding domain"/>
    <property type="match status" value="1"/>
</dbReference>
<dbReference type="Gene3D" id="3.40.50.1220">
    <property type="entry name" value="TPP-binding domain"/>
    <property type="match status" value="1"/>
</dbReference>
<organism evidence="1 2">
    <name type="scientific">Flavobacterium chungnamense</name>
    <dbReference type="NCBI Taxonomy" id="706182"/>
    <lineage>
        <taxon>Bacteria</taxon>
        <taxon>Pseudomonadati</taxon>
        <taxon>Bacteroidota</taxon>
        <taxon>Flavobacteriia</taxon>
        <taxon>Flavobacteriales</taxon>
        <taxon>Flavobacteriaceae</taxon>
        <taxon>Flavobacterium</taxon>
    </lineage>
</organism>